<protein>
    <submittedName>
        <fullName evidence="2">(Fe-S)-binding protein</fullName>
    </submittedName>
</protein>
<feature type="domain" description="Cysteine-rich" evidence="1">
    <location>
        <begin position="20"/>
        <end position="101"/>
    </location>
</feature>
<dbReference type="Proteomes" id="UP001139035">
    <property type="component" value="Unassembled WGS sequence"/>
</dbReference>
<dbReference type="AlphaFoldDB" id="A0A9X1NW35"/>
<accession>A0A9X1NW35</accession>
<comment type="caution">
    <text evidence="2">The sequence shown here is derived from an EMBL/GenBank/DDBJ whole genome shotgun (WGS) entry which is preliminary data.</text>
</comment>
<evidence type="ECO:0000313" key="2">
    <source>
        <dbReference type="EMBL" id="MCE7026790.1"/>
    </source>
</evidence>
<keyword evidence="3" id="KW-1185">Reference proteome</keyword>
<feature type="domain" description="Cysteine-rich" evidence="1">
    <location>
        <begin position="149"/>
        <end position="234"/>
    </location>
</feature>
<dbReference type="GO" id="GO:0016491">
    <property type="term" value="F:oxidoreductase activity"/>
    <property type="evidence" value="ECO:0007669"/>
    <property type="project" value="UniProtKB-ARBA"/>
</dbReference>
<dbReference type="Pfam" id="PF02754">
    <property type="entry name" value="CCG"/>
    <property type="match status" value="2"/>
</dbReference>
<evidence type="ECO:0000259" key="1">
    <source>
        <dbReference type="Pfam" id="PF02754"/>
    </source>
</evidence>
<dbReference type="PANTHER" id="PTHR30296:SF0">
    <property type="entry name" value="LACTATE UTILIZATION PROTEIN A"/>
    <property type="match status" value="1"/>
</dbReference>
<dbReference type="RefSeq" id="WP_233717510.1">
    <property type="nucleotide sequence ID" value="NZ_JAJUWU010000002.1"/>
</dbReference>
<name>A0A9X1NW35_9HYPH</name>
<gene>
    <name evidence="2" type="ORF">LZD57_02190</name>
</gene>
<dbReference type="GO" id="GO:0005829">
    <property type="term" value="C:cytosol"/>
    <property type="evidence" value="ECO:0007669"/>
    <property type="project" value="TreeGrafter"/>
</dbReference>
<dbReference type="EMBL" id="JAJUWU010000002">
    <property type="protein sequence ID" value="MCE7026790.1"/>
    <property type="molecule type" value="Genomic_DNA"/>
</dbReference>
<proteinExistence type="predicted"/>
<dbReference type="PANTHER" id="PTHR30296">
    <property type="entry name" value="UNCHARACTERIZED PROTEIN YKGE"/>
    <property type="match status" value="1"/>
</dbReference>
<evidence type="ECO:0000313" key="3">
    <source>
        <dbReference type="Proteomes" id="UP001139035"/>
    </source>
</evidence>
<organism evidence="2 3">
    <name type="scientific">Jiella avicenniae</name>
    <dbReference type="NCBI Taxonomy" id="2907202"/>
    <lineage>
        <taxon>Bacteria</taxon>
        <taxon>Pseudomonadati</taxon>
        <taxon>Pseudomonadota</taxon>
        <taxon>Alphaproteobacteria</taxon>
        <taxon>Hyphomicrobiales</taxon>
        <taxon>Aurantimonadaceae</taxon>
        <taxon>Jiella</taxon>
    </lineage>
</organism>
<sequence length="266" mass="28240">MNGMTDGLSSTSPSATAPTVALFVTCLVDLFRPSVGFAAIKLLEDAGCRVVVPASQTCCGQPAYNSGDRADTQAIARQVIETFEGHDYVVAPSGSCASTLKKHYPELFADEPEWHERATRFSAKVFELVSFLTDVRGVTAVDAALSATVTYHDSCSGLRELGIREQPRRLLKSVEGLTLKELPEADVCCGFGGTFCIKYPDVSNAIVGKKAKHVASTGAALLLAGDLGCLMNMDGKMKRENVGVEVRHVAEVLAGMTDKPPIGGKL</sequence>
<dbReference type="InterPro" id="IPR004017">
    <property type="entry name" value="Cys_rich_dom"/>
</dbReference>
<reference evidence="2" key="1">
    <citation type="submission" date="2022-01" db="EMBL/GenBank/DDBJ databases">
        <title>Jiella avicenniae sp. nov., a novel endophytic bacterium isolated from bark of Avicennia marina.</title>
        <authorList>
            <person name="Tuo L."/>
        </authorList>
    </citation>
    <scope>NUCLEOTIDE SEQUENCE</scope>
    <source>
        <strain evidence="2">CBK1P-4</strain>
    </source>
</reference>